<geneLocation type="plasmid" evidence="2"/>
<organism evidence="1 2">
    <name type="scientific">Thalassospira xiamenensis M-5 = DSM 17429</name>
    <dbReference type="NCBI Taxonomy" id="1123366"/>
    <lineage>
        <taxon>Bacteria</taxon>
        <taxon>Pseudomonadati</taxon>
        <taxon>Pseudomonadota</taxon>
        <taxon>Alphaproteobacteria</taxon>
        <taxon>Rhodospirillales</taxon>
        <taxon>Thalassospiraceae</taxon>
        <taxon>Thalassospira</taxon>
    </lineage>
</organism>
<protein>
    <submittedName>
        <fullName evidence="1">Uncharacterized protein</fullName>
    </submittedName>
</protein>
<keyword evidence="1" id="KW-0614">Plasmid</keyword>
<dbReference type="KEGG" id="txi:TH3_21948"/>
<gene>
    <name evidence="1" type="ORF">TH3_21948</name>
</gene>
<dbReference type="AlphaFoldDB" id="A0AB72UK39"/>
<name>A0AB72UK39_9PROT</name>
<evidence type="ECO:0000313" key="2">
    <source>
        <dbReference type="Proteomes" id="UP000007127"/>
    </source>
</evidence>
<evidence type="ECO:0000313" key="1">
    <source>
        <dbReference type="EMBL" id="AJD54462.1"/>
    </source>
</evidence>
<sequence>MSGHWKNRSLKIIKSDDEVFYWERPIIIDQHPINQHGRMICQVSRAGQADNFTAKDTLNRFGHNDASAIERTTFDRLKQISIELIMHAPDTIGPFISTTKAYQGRKFGSLIHCGRLIWSGSRCRRQ</sequence>
<proteinExistence type="predicted"/>
<dbReference type="Proteomes" id="UP000007127">
    <property type="component" value="Plasmid"/>
</dbReference>
<reference evidence="1 2" key="1">
    <citation type="journal article" date="2012" name="J. Bacteriol.">
        <title>Genome sequence of Thalassospira xiamenensis type strain M-5.</title>
        <authorList>
            <person name="Lai Q."/>
            <person name="Shao Z."/>
        </authorList>
    </citation>
    <scope>NUCLEOTIDE SEQUENCE [LARGE SCALE GENOMIC DNA]</scope>
    <source>
        <strain evidence="1 2">M-5</strain>
    </source>
</reference>
<accession>A0AB72UK39</accession>
<dbReference type="EMBL" id="CP004389">
    <property type="protein sequence ID" value="AJD54462.1"/>
    <property type="molecule type" value="Genomic_DNA"/>
</dbReference>